<protein>
    <submittedName>
        <fullName evidence="1">Uncharacterized protein</fullName>
    </submittedName>
</protein>
<reference evidence="2" key="1">
    <citation type="submission" date="2017-03" db="EMBL/GenBank/DDBJ databases">
        <title>Phytopthora megakarya and P. palmivora, two closely related causual agents of cacao black pod achieved similar genome size and gene model numbers by different mechanisms.</title>
        <authorList>
            <person name="Ali S."/>
            <person name="Shao J."/>
            <person name="Larry D.J."/>
            <person name="Kronmiller B."/>
            <person name="Shen D."/>
            <person name="Strem M.D."/>
            <person name="Melnick R.L."/>
            <person name="Guiltinan M.J."/>
            <person name="Tyler B.M."/>
            <person name="Meinhardt L.W."/>
            <person name="Bailey B.A."/>
        </authorList>
    </citation>
    <scope>NUCLEOTIDE SEQUENCE [LARGE SCALE GENOMIC DNA]</scope>
    <source>
        <strain evidence="2">zdho120</strain>
    </source>
</reference>
<gene>
    <name evidence="1" type="ORF">PHMEG_00024746</name>
</gene>
<sequence length="124" mass="13475">VTIAPQPQSKASVNEHIVASSFGCASIAALHKVLFISSNAQRSASVSSMVIPVVTHGSGTFRRTSMRSVSCRTPSPEMSLPHQRTARWYKPIFFALSCSPSTARVLENPSKPHQLLIELLEESL</sequence>
<dbReference type="EMBL" id="NBNE01005473">
    <property type="protein sequence ID" value="OWZ03516.1"/>
    <property type="molecule type" value="Genomic_DNA"/>
</dbReference>
<accession>A0A225VCV9</accession>
<proteinExistence type="predicted"/>
<dbReference type="Proteomes" id="UP000198211">
    <property type="component" value="Unassembled WGS sequence"/>
</dbReference>
<evidence type="ECO:0000313" key="2">
    <source>
        <dbReference type="Proteomes" id="UP000198211"/>
    </source>
</evidence>
<comment type="caution">
    <text evidence="1">The sequence shown here is derived from an EMBL/GenBank/DDBJ whole genome shotgun (WGS) entry which is preliminary data.</text>
</comment>
<dbReference type="AlphaFoldDB" id="A0A225VCV9"/>
<organism evidence="1 2">
    <name type="scientific">Phytophthora megakarya</name>
    <dbReference type="NCBI Taxonomy" id="4795"/>
    <lineage>
        <taxon>Eukaryota</taxon>
        <taxon>Sar</taxon>
        <taxon>Stramenopiles</taxon>
        <taxon>Oomycota</taxon>
        <taxon>Peronosporomycetes</taxon>
        <taxon>Peronosporales</taxon>
        <taxon>Peronosporaceae</taxon>
        <taxon>Phytophthora</taxon>
    </lineage>
</organism>
<keyword evidence="2" id="KW-1185">Reference proteome</keyword>
<name>A0A225VCV9_9STRA</name>
<feature type="non-terminal residue" evidence="1">
    <location>
        <position position="1"/>
    </location>
</feature>
<evidence type="ECO:0000313" key="1">
    <source>
        <dbReference type="EMBL" id="OWZ03516.1"/>
    </source>
</evidence>